<name>A0A5B7I518_PORTR</name>
<organism evidence="1 2">
    <name type="scientific">Portunus trituberculatus</name>
    <name type="common">Swimming crab</name>
    <name type="synonym">Neptunus trituberculatus</name>
    <dbReference type="NCBI Taxonomy" id="210409"/>
    <lineage>
        <taxon>Eukaryota</taxon>
        <taxon>Metazoa</taxon>
        <taxon>Ecdysozoa</taxon>
        <taxon>Arthropoda</taxon>
        <taxon>Crustacea</taxon>
        <taxon>Multicrustacea</taxon>
        <taxon>Malacostraca</taxon>
        <taxon>Eumalacostraca</taxon>
        <taxon>Eucarida</taxon>
        <taxon>Decapoda</taxon>
        <taxon>Pleocyemata</taxon>
        <taxon>Brachyura</taxon>
        <taxon>Eubrachyura</taxon>
        <taxon>Portunoidea</taxon>
        <taxon>Portunidae</taxon>
        <taxon>Portuninae</taxon>
        <taxon>Portunus</taxon>
    </lineage>
</organism>
<reference evidence="1 2" key="1">
    <citation type="submission" date="2019-05" db="EMBL/GenBank/DDBJ databases">
        <title>Another draft genome of Portunus trituberculatus and its Hox gene families provides insights of decapod evolution.</title>
        <authorList>
            <person name="Jeong J.-H."/>
            <person name="Song I."/>
            <person name="Kim S."/>
            <person name="Choi T."/>
            <person name="Kim D."/>
            <person name="Ryu S."/>
            <person name="Kim W."/>
        </authorList>
    </citation>
    <scope>NUCLEOTIDE SEQUENCE [LARGE SCALE GENOMIC DNA]</scope>
    <source>
        <tissue evidence="1">Muscle</tissue>
    </source>
</reference>
<dbReference type="EMBL" id="VSRR010044858">
    <property type="protein sequence ID" value="MPC77036.1"/>
    <property type="molecule type" value="Genomic_DNA"/>
</dbReference>
<protein>
    <submittedName>
        <fullName evidence="1">Uncharacterized protein</fullName>
    </submittedName>
</protein>
<evidence type="ECO:0000313" key="1">
    <source>
        <dbReference type="EMBL" id="MPC77036.1"/>
    </source>
</evidence>
<dbReference type="Proteomes" id="UP000324222">
    <property type="component" value="Unassembled WGS sequence"/>
</dbReference>
<evidence type="ECO:0000313" key="2">
    <source>
        <dbReference type="Proteomes" id="UP000324222"/>
    </source>
</evidence>
<dbReference type="AlphaFoldDB" id="A0A5B7I518"/>
<comment type="caution">
    <text evidence="1">The sequence shown here is derived from an EMBL/GenBank/DDBJ whole genome shotgun (WGS) entry which is preliminary data.</text>
</comment>
<keyword evidence="2" id="KW-1185">Reference proteome</keyword>
<accession>A0A5B7I518</accession>
<sequence length="60" mass="6777">MCPSTRRIEKETRHGVTRKELAEENILLFPFVFPGVADTYVGIKIMKTLAINLLTSKDPS</sequence>
<gene>
    <name evidence="1" type="ORF">E2C01_071475</name>
</gene>
<proteinExistence type="predicted"/>